<reference evidence="3 4" key="1">
    <citation type="submission" date="2018-10" db="EMBL/GenBank/DDBJ databases">
        <title>Genomic Encyclopedia of Archaeal and Bacterial Type Strains, Phase II (KMG-II): from individual species to whole genera.</title>
        <authorList>
            <person name="Goeker M."/>
        </authorList>
    </citation>
    <scope>NUCLEOTIDE SEQUENCE [LARGE SCALE GENOMIC DNA]</scope>
    <source>
        <strain evidence="3 4">DSM 14954</strain>
    </source>
</reference>
<evidence type="ECO:0000313" key="3">
    <source>
        <dbReference type="EMBL" id="RKQ93345.1"/>
    </source>
</evidence>
<feature type="compositionally biased region" description="Pro residues" evidence="1">
    <location>
        <begin position="249"/>
        <end position="264"/>
    </location>
</feature>
<dbReference type="OrthoDB" id="5243533at2"/>
<organism evidence="3 4">
    <name type="scientific">Solirubrobacter pauli</name>
    <dbReference type="NCBI Taxonomy" id="166793"/>
    <lineage>
        <taxon>Bacteria</taxon>
        <taxon>Bacillati</taxon>
        <taxon>Actinomycetota</taxon>
        <taxon>Thermoleophilia</taxon>
        <taxon>Solirubrobacterales</taxon>
        <taxon>Solirubrobacteraceae</taxon>
        <taxon>Solirubrobacter</taxon>
    </lineage>
</organism>
<dbReference type="GO" id="GO:0005975">
    <property type="term" value="P:carbohydrate metabolic process"/>
    <property type="evidence" value="ECO:0007669"/>
    <property type="project" value="UniProtKB-ARBA"/>
</dbReference>
<evidence type="ECO:0000259" key="2">
    <source>
        <dbReference type="Pfam" id="PF24346"/>
    </source>
</evidence>
<protein>
    <recommendedName>
        <fullName evidence="2">DUF7507 domain-containing protein</fullName>
    </recommendedName>
</protein>
<dbReference type="InterPro" id="IPR055354">
    <property type="entry name" value="DUF7507"/>
</dbReference>
<dbReference type="AlphaFoldDB" id="A0A660LGN4"/>
<comment type="caution">
    <text evidence="3">The sequence shown here is derived from an EMBL/GenBank/DDBJ whole genome shotgun (WGS) entry which is preliminary data.</text>
</comment>
<sequence>MASPASAQQIPDNCGGNESDFRYIRDPSNPARPGDQVRFIISLANVGDRPCNITLNSPLVFRLPALDGTATGVTNVLNPLGFTFPAGFPLTKVTIPWTVTVNPGVADASTELEGNSTLYDARVPHAYRIYRSIGTDITQPALTIDKRGSIESGVAPQNVTYTFVVTNTSSTPVPMSKVRVSDDKCGNATYSTGDDGDGKLSNGESWTFTCAQLHQAPGVYTNTAYACAESDIDKRDVCSPPDTWTVTLTPPPGSPPASPPPAGPPAETAVKPANATQAPCTLSTPKGLQVRAKELTSIKATVRQVDAGTTVKITLPGGKTVSAKTNSKGVAILKVRPPKTGTARITVAECSDVQRLTVRAARKTQSRRVPRVTG</sequence>
<dbReference type="Gene3D" id="2.60.40.10">
    <property type="entry name" value="Immunoglobulins"/>
    <property type="match status" value="1"/>
</dbReference>
<gene>
    <name evidence="3" type="ORF">C8N24_3207</name>
</gene>
<dbReference type="InterPro" id="IPR013783">
    <property type="entry name" value="Ig-like_fold"/>
</dbReference>
<proteinExistence type="predicted"/>
<dbReference type="EMBL" id="RBIL01000001">
    <property type="protein sequence ID" value="RKQ93345.1"/>
    <property type="molecule type" value="Genomic_DNA"/>
</dbReference>
<feature type="region of interest" description="Disordered" evidence="1">
    <location>
        <begin position="241"/>
        <end position="280"/>
    </location>
</feature>
<keyword evidence="4" id="KW-1185">Reference proteome</keyword>
<evidence type="ECO:0000256" key="1">
    <source>
        <dbReference type="SAM" id="MobiDB-lite"/>
    </source>
</evidence>
<feature type="domain" description="DUF7507" evidence="2">
    <location>
        <begin position="139"/>
        <end position="228"/>
    </location>
</feature>
<dbReference type="Pfam" id="PF24346">
    <property type="entry name" value="DUF7507"/>
    <property type="match status" value="1"/>
</dbReference>
<dbReference type="Proteomes" id="UP000278962">
    <property type="component" value="Unassembled WGS sequence"/>
</dbReference>
<accession>A0A660LGN4</accession>
<dbReference type="RefSeq" id="WP_121251377.1">
    <property type="nucleotide sequence ID" value="NZ_RBIL01000001.1"/>
</dbReference>
<name>A0A660LGN4_9ACTN</name>
<evidence type="ECO:0000313" key="4">
    <source>
        <dbReference type="Proteomes" id="UP000278962"/>
    </source>
</evidence>